<feature type="region of interest" description="Disordered" evidence="9">
    <location>
        <begin position="26"/>
        <end position="46"/>
    </location>
</feature>
<comment type="function">
    <text evidence="6">Required for mitoribosome formation and stability, and mitochondrial translation.</text>
</comment>
<dbReference type="InterPro" id="IPR023591">
    <property type="entry name" value="Ribosomal_uS2_flav_dom_sf"/>
</dbReference>
<protein>
    <recommendedName>
        <fullName evidence="7">Small ribosomal subunit protein uS2m</fullName>
    </recommendedName>
    <alternativeName>
        <fullName evidence="8">28S ribosomal protein S2, mitochondrial</fullName>
    </alternativeName>
</protein>
<evidence type="ECO:0000256" key="2">
    <source>
        <dbReference type="ARBA" id="ARBA00006242"/>
    </source>
</evidence>
<dbReference type="WBParaSite" id="SVE_0773200.1">
    <property type="protein sequence ID" value="SVE_0773200.1"/>
    <property type="gene ID" value="SVE_0773200"/>
</dbReference>
<dbReference type="PANTHER" id="PTHR12534:SF0">
    <property type="entry name" value="SMALL RIBOSOMAL SUBUNIT PROTEIN US2M"/>
    <property type="match status" value="1"/>
</dbReference>
<organism evidence="10 11">
    <name type="scientific">Strongyloides venezuelensis</name>
    <name type="common">Threadworm</name>
    <dbReference type="NCBI Taxonomy" id="75913"/>
    <lineage>
        <taxon>Eukaryota</taxon>
        <taxon>Metazoa</taxon>
        <taxon>Ecdysozoa</taxon>
        <taxon>Nematoda</taxon>
        <taxon>Chromadorea</taxon>
        <taxon>Rhabditida</taxon>
        <taxon>Tylenchina</taxon>
        <taxon>Panagrolaimomorpha</taxon>
        <taxon>Strongyloidoidea</taxon>
        <taxon>Strongyloididae</taxon>
        <taxon>Strongyloides</taxon>
    </lineage>
</organism>
<keyword evidence="10" id="KW-1185">Reference proteome</keyword>
<dbReference type="GO" id="GO:0003735">
    <property type="term" value="F:structural constituent of ribosome"/>
    <property type="evidence" value="ECO:0007669"/>
    <property type="project" value="InterPro"/>
</dbReference>
<dbReference type="GO" id="GO:0005763">
    <property type="term" value="C:mitochondrial small ribosomal subunit"/>
    <property type="evidence" value="ECO:0007669"/>
    <property type="project" value="UniProtKB-ARBA"/>
</dbReference>
<dbReference type="HAMAP" id="MF_00291_B">
    <property type="entry name" value="Ribosomal_uS2_B"/>
    <property type="match status" value="1"/>
</dbReference>
<evidence type="ECO:0000256" key="7">
    <source>
        <dbReference type="ARBA" id="ARBA00071390"/>
    </source>
</evidence>
<keyword evidence="3" id="KW-0689">Ribosomal protein</keyword>
<sequence>MMYSPLKRLTFLSSRIINRMSFLPCSTSSTQNTEDGEIGDKPTNDILTRATTSPITLLPYVDSKLQNEDYFNVSELVTINDLFKRRVHYGHKVGTLSENMKWALFGERLGVCIFDLRITQEYLIKALNFLAHISYRRGIILFVSSDRVNMLNIEKTAEEIGQYSHTRKWQEGTLTNISNLFGSPVRIPDAIVMTTTLTSVLESHPCIIEAAKLAIPTIAVCDSNSDPNYITYPIPGNDDTPIAVRYYLSLFREAIRRGQIERKKDMDEGKYIE</sequence>
<evidence type="ECO:0000256" key="3">
    <source>
        <dbReference type="ARBA" id="ARBA00022980"/>
    </source>
</evidence>
<keyword evidence="4" id="KW-0496">Mitochondrion</keyword>
<evidence type="ECO:0000256" key="6">
    <source>
        <dbReference type="ARBA" id="ARBA00059792"/>
    </source>
</evidence>
<evidence type="ECO:0000256" key="9">
    <source>
        <dbReference type="SAM" id="MobiDB-lite"/>
    </source>
</evidence>
<evidence type="ECO:0000256" key="1">
    <source>
        <dbReference type="ARBA" id="ARBA00004173"/>
    </source>
</evidence>
<comment type="subcellular location">
    <subcellularLocation>
        <location evidence="1">Mitochondrion</location>
    </subcellularLocation>
</comment>
<dbReference type="Pfam" id="PF00318">
    <property type="entry name" value="Ribosomal_S2"/>
    <property type="match status" value="2"/>
</dbReference>
<keyword evidence="5" id="KW-0687">Ribonucleoprotein</keyword>
<dbReference type="PRINTS" id="PR00395">
    <property type="entry name" value="RIBOSOMALS2"/>
</dbReference>
<dbReference type="InterPro" id="IPR001865">
    <property type="entry name" value="Ribosomal_uS2"/>
</dbReference>
<dbReference type="CDD" id="cd01425">
    <property type="entry name" value="RPS2"/>
    <property type="match status" value="1"/>
</dbReference>
<evidence type="ECO:0000256" key="5">
    <source>
        <dbReference type="ARBA" id="ARBA00023274"/>
    </source>
</evidence>
<dbReference type="SUPFAM" id="SSF52313">
    <property type="entry name" value="Ribosomal protein S2"/>
    <property type="match status" value="1"/>
</dbReference>
<comment type="similarity">
    <text evidence="2">Belongs to the universal ribosomal protein uS2 family.</text>
</comment>
<dbReference type="Gene3D" id="3.40.50.10490">
    <property type="entry name" value="Glucose-6-phosphate isomerase like protein, domain 1"/>
    <property type="match status" value="1"/>
</dbReference>
<evidence type="ECO:0000313" key="10">
    <source>
        <dbReference type="Proteomes" id="UP000035680"/>
    </source>
</evidence>
<dbReference type="GO" id="GO:0006412">
    <property type="term" value="P:translation"/>
    <property type="evidence" value="ECO:0007669"/>
    <property type="project" value="InterPro"/>
</dbReference>
<evidence type="ECO:0000313" key="11">
    <source>
        <dbReference type="WBParaSite" id="SVE_0773200.1"/>
    </source>
</evidence>
<reference evidence="11" key="2">
    <citation type="submission" date="2015-08" db="UniProtKB">
        <authorList>
            <consortium name="WormBaseParasite"/>
        </authorList>
    </citation>
    <scope>IDENTIFICATION</scope>
</reference>
<name>A0A0K0FFT6_STRVS</name>
<dbReference type="AlphaFoldDB" id="A0A0K0FFT6"/>
<dbReference type="STRING" id="75913.A0A0K0FFT6"/>
<dbReference type="GO" id="GO:0005743">
    <property type="term" value="C:mitochondrial inner membrane"/>
    <property type="evidence" value="ECO:0007669"/>
    <property type="project" value="UniProtKB-ARBA"/>
</dbReference>
<evidence type="ECO:0000256" key="4">
    <source>
        <dbReference type="ARBA" id="ARBA00023128"/>
    </source>
</evidence>
<dbReference type="PANTHER" id="PTHR12534">
    <property type="entry name" value="30S RIBOSOMAL PROTEIN S2 PROKARYOTIC AND ORGANELLAR"/>
    <property type="match status" value="1"/>
</dbReference>
<dbReference type="Proteomes" id="UP000035680">
    <property type="component" value="Unassembled WGS sequence"/>
</dbReference>
<reference evidence="10" key="1">
    <citation type="submission" date="2014-07" db="EMBL/GenBank/DDBJ databases">
        <authorList>
            <person name="Martin A.A"/>
            <person name="De Silva N."/>
        </authorList>
    </citation>
    <scope>NUCLEOTIDE SEQUENCE</scope>
</reference>
<evidence type="ECO:0000256" key="8">
    <source>
        <dbReference type="ARBA" id="ARBA00083109"/>
    </source>
</evidence>
<dbReference type="InterPro" id="IPR005706">
    <property type="entry name" value="Ribosomal_uS2_bac/mit/plastid"/>
</dbReference>
<dbReference type="FunFam" id="3.40.50.10490:FF:000026">
    <property type="entry name" value="28S ribosomal protein S2, mitochondrial"/>
    <property type="match status" value="1"/>
</dbReference>
<accession>A0A0K0FFT6</accession>
<proteinExistence type="inferred from homology"/>